<evidence type="ECO:0000313" key="6">
    <source>
        <dbReference type="Proteomes" id="UP000199659"/>
    </source>
</evidence>
<evidence type="ECO:0000256" key="2">
    <source>
        <dbReference type="ARBA" id="ARBA00022490"/>
    </source>
</evidence>
<dbReference type="OrthoDB" id="9809047at2"/>
<evidence type="ECO:0000256" key="3">
    <source>
        <dbReference type="ARBA" id="ARBA00022683"/>
    </source>
</evidence>
<dbReference type="EMBL" id="FOYZ01000010">
    <property type="protein sequence ID" value="SFR94089.1"/>
    <property type="molecule type" value="Genomic_DNA"/>
</dbReference>
<proteinExistence type="predicted"/>
<name>A0A1I6KS82_9FIRM</name>
<gene>
    <name evidence="5" type="ORF">SAMN05661086_02652</name>
</gene>
<dbReference type="SUPFAM" id="SSF55594">
    <property type="entry name" value="HPr-like"/>
    <property type="match status" value="1"/>
</dbReference>
<dbReference type="InterPro" id="IPR050399">
    <property type="entry name" value="HPr"/>
</dbReference>
<dbReference type="InterPro" id="IPR000032">
    <property type="entry name" value="HPr-like"/>
</dbReference>
<feature type="domain" description="HPr" evidence="4">
    <location>
        <begin position="1"/>
        <end position="85"/>
    </location>
</feature>
<dbReference type="PANTHER" id="PTHR33705:SF2">
    <property type="entry name" value="PHOSPHOCARRIER PROTEIN NPR"/>
    <property type="match status" value="1"/>
</dbReference>
<protein>
    <submittedName>
        <fullName evidence="5">Phosphocarrier protein</fullName>
    </submittedName>
</protein>
<sequence>MKKFQYTITDELGIHARPAGMIVKAANGYKSSIAIEKDGKSVDARRLMAIMSLGVKQGMTVTITIEGEDEASAAAAMEQFFKENL</sequence>
<dbReference type="AlphaFoldDB" id="A0A1I6KS82"/>
<dbReference type="STRING" id="37658.SAMN05661086_02652"/>
<dbReference type="NCBIfam" id="TIGR01003">
    <property type="entry name" value="PTS_HPr_family"/>
    <property type="match status" value="1"/>
</dbReference>
<keyword evidence="2" id="KW-0963">Cytoplasm</keyword>
<evidence type="ECO:0000313" key="5">
    <source>
        <dbReference type="EMBL" id="SFR94089.1"/>
    </source>
</evidence>
<reference evidence="5 6" key="1">
    <citation type="submission" date="2016-10" db="EMBL/GenBank/DDBJ databases">
        <authorList>
            <person name="de Groot N.N."/>
        </authorList>
    </citation>
    <scope>NUCLEOTIDE SEQUENCE [LARGE SCALE GENOMIC DNA]</scope>
    <source>
        <strain evidence="5 6">743A</strain>
    </source>
</reference>
<evidence type="ECO:0000259" key="4">
    <source>
        <dbReference type="PROSITE" id="PS51350"/>
    </source>
</evidence>
<dbReference type="PANTHER" id="PTHR33705">
    <property type="entry name" value="PHOSPHOCARRIER PROTEIN HPR"/>
    <property type="match status" value="1"/>
</dbReference>
<accession>A0A1I6KS82</accession>
<dbReference type="PRINTS" id="PR00107">
    <property type="entry name" value="PHOSPHOCPHPR"/>
</dbReference>
<dbReference type="Gene3D" id="3.30.1340.10">
    <property type="entry name" value="HPr-like"/>
    <property type="match status" value="1"/>
</dbReference>
<keyword evidence="3" id="KW-0598">Phosphotransferase system</keyword>
<dbReference type="RefSeq" id="WP_092561560.1">
    <property type="nucleotide sequence ID" value="NZ_FOYZ01000010.1"/>
</dbReference>
<dbReference type="Pfam" id="PF00381">
    <property type="entry name" value="PTS-HPr"/>
    <property type="match status" value="1"/>
</dbReference>
<keyword evidence="6" id="KW-1185">Reference proteome</keyword>
<organism evidence="5 6">
    <name type="scientific">Anaeromicropila populeti</name>
    <dbReference type="NCBI Taxonomy" id="37658"/>
    <lineage>
        <taxon>Bacteria</taxon>
        <taxon>Bacillati</taxon>
        <taxon>Bacillota</taxon>
        <taxon>Clostridia</taxon>
        <taxon>Lachnospirales</taxon>
        <taxon>Lachnospiraceae</taxon>
        <taxon>Anaeromicropila</taxon>
    </lineage>
</organism>
<dbReference type="GO" id="GO:0009401">
    <property type="term" value="P:phosphoenolpyruvate-dependent sugar phosphotransferase system"/>
    <property type="evidence" value="ECO:0007669"/>
    <property type="project" value="UniProtKB-KW"/>
</dbReference>
<dbReference type="InterPro" id="IPR035895">
    <property type="entry name" value="HPr-like_sf"/>
</dbReference>
<dbReference type="Proteomes" id="UP000199659">
    <property type="component" value="Unassembled WGS sequence"/>
</dbReference>
<evidence type="ECO:0000256" key="1">
    <source>
        <dbReference type="ARBA" id="ARBA00004496"/>
    </source>
</evidence>
<dbReference type="CDD" id="cd00367">
    <property type="entry name" value="PTS-HPr_like"/>
    <property type="match status" value="1"/>
</dbReference>
<dbReference type="PROSITE" id="PS51350">
    <property type="entry name" value="PTS_HPR_DOM"/>
    <property type="match status" value="1"/>
</dbReference>
<dbReference type="GO" id="GO:0005737">
    <property type="term" value="C:cytoplasm"/>
    <property type="evidence" value="ECO:0007669"/>
    <property type="project" value="UniProtKB-SubCell"/>
</dbReference>
<comment type="subcellular location">
    <subcellularLocation>
        <location evidence="1">Cytoplasm</location>
    </subcellularLocation>
</comment>